<sequence>MVYQLAILAHDQLTSQNARVDYHVSIVLVYLVSYESSCCHHCIALCTSCSSQQQVLTQCAQLPSRYHQGE</sequence>
<evidence type="ECO:0000313" key="1">
    <source>
        <dbReference type="EMBL" id="MBX27645.1"/>
    </source>
</evidence>
<reference evidence="1" key="1">
    <citation type="submission" date="2018-02" db="EMBL/GenBank/DDBJ databases">
        <title>Rhizophora mucronata_Transcriptome.</title>
        <authorList>
            <person name="Meera S.P."/>
            <person name="Sreeshan A."/>
            <person name="Augustine A."/>
        </authorList>
    </citation>
    <scope>NUCLEOTIDE SEQUENCE</scope>
    <source>
        <tissue evidence="1">Leaf</tissue>
    </source>
</reference>
<name>A0A2P2MBN4_RHIMU</name>
<dbReference type="AlphaFoldDB" id="A0A2P2MBN4"/>
<protein>
    <submittedName>
        <fullName evidence="1">Uncharacterized protein</fullName>
    </submittedName>
</protein>
<proteinExistence type="predicted"/>
<organism evidence="1">
    <name type="scientific">Rhizophora mucronata</name>
    <name type="common">Asiatic mangrove</name>
    <dbReference type="NCBI Taxonomy" id="61149"/>
    <lineage>
        <taxon>Eukaryota</taxon>
        <taxon>Viridiplantae</taxon>
        <taxon>Streptophyta</taxon>
        <taxon>Embryophyta</taxon>
        <taxon>Tracheophyta</taxon>
        <taxon>Spermatophyta</taxon>
        <taxon>Magnoliopsida</taxon>
        <taxon>eudicotyledons</taxon>
        <taxon>Gunneridae</taxon>
        <taxon>Pentapetalae</taxon>
        <taxon>rosids</taxon>
        <taxon>fabids</taxon>
        <taxon>Malpighiales</taxon>
        <taxon>Rhizophoraceae</taxon>
        <taxon>Rhizophora</taxon>
    </lineage>
</organism>
<accession>A0A2P2MBN4</accession>
<dbReference type="EMBL" id="GGEC01047161">
    <property type="protein sequence ID" value="MBX27645.1"/>
    <property type="molecule type" value="Transcribed_RNA"/>
</dbReference>